<evidence type="ECO:0008006" key="3">
    <source>
        <dbReference type="Google" id="ProtNLM"/>
    </source>
</evidence>
<proteinExistence type="predicted"/>
<gene>
    <name evidence="1" type="ORF">HOLleu_35990</name>
</gene>
<evidence type="ECO:0000313" key="1">
    <source>
        <dbReference type="EMBL" id="KAJ8023527.1"/>
    </source>
</evidence>
<dbReference type="PANTHER" id="PTHR48312">
    <property type="match status" value="1"/>
</dbReference>
<dbReference type="Proteomes" id="UP001152320">
    <property type="component" value="Chromosome 19"/>
</dbReference>
<dbReference type="AlphaFoldDB" id="A0A9Q0YJC4"/>
<evidence type="ECO:0000313" key="2">
    <source>
        <dbReference type="Proteomes" id="UP001152320"/>
    </source>
</evidence>
<reference evidence="1" key="1">
    <citation type="submission" date="2021-10" db="EMBL/GenBank/DDBJ databases">
        <title>Tropical sea cucumber genome reveals ecological adaptation and Cuvierian tubules defense mechanism.</title>
        <authorList>
            <person name="Chen T."/>
        </authorList>
    </citation>
    <scope>NUCLEOTIDE SEQUENCE</scope>
    <source>
        <strain evidence="1">Nanhai2018</strain>
        <tissue evidence="1">Muscle</tissue>
    </source>
</reference>
<dbReference type="Gene3D" id="3.40.50.300">
    <property type="entry name" value="P-loop containing nucleotide triphosphate hydrolases"/>
    <property type="match status" value="1"/>
</dbReference>
<keyword evidence="2" id="KW-1185">Reference proteome</keyword>
<name>A0A9Q0YJC4_HOLLE</name>
<dbReference type="PANTHER" id="PTHR48312:SF1">
    <property type="entry name" value="SULFOTRANSFERASE"/>
    <property type="match status" value="1"/>
</dbReference>
<comment type="caution">
    <text evidence="1">The sequence shown here is derived from an EMBL/GenBank/DDBJ whole genome shotgun (WGS) entry which is preliminary data.</text>
</comment>
<dbReference type="EMBL" id="JAIZAY010000019">
    <property type="protein sequence ID" value="KAJ8023527.1"/>
    <property type="molecule type" value="Genomic_DNA"/>
</dbReference>
<dbReference type="InterPro" id="IPR027417">
    <property type="entry name" value="P-loop_NTPase"/>
</dbReference>
<dbReference type="OrthoDB" id="25921at2759"/>
<protein>
    <recommendedName>
        <fullName evidence="3">Sulfotransferase family protein</fullName>
    </recommendedName>
</protein>
<dbReference type="SUPFAM" id="SSF52540">
    <property type="entry name" value="P-loop containing nucleoside triphosphate hydrolases"/>
    <property type="match status" value="1"/>
</dbReference>
<organism evidence="1 2">
    <name type="scientific">Holothuria leucospilota</name>
    <name type="common">Black long sea cucumber</name>
    <name type="synonym">Mertensiothuria leucospilota</name>
    <dbReference type="NCBI Taxonomy" id="206669"/>
    <lineage>
        <taxon>Eukaryota</taxon>
        <taxon>Metazoa</taxon>
        <taxon>Echinodermata</taxon>
        <taxon>Eleutherozoa</taxon>
        <taxon>Echinozoa</taxon>
        <taxon>Holothuroidea</taxon>
        <taxon>Aspidochirotacea</taxon>
        <taxon>Aspidochirotida</taxon>
        <taxon>Holothuriidae</taxon>
        <taxon>Holothuria</taxon>
    </lineage>
</organism>
<sequence length="306" mass="35615">MVDSEINDDAPPRIFLWCVPRSCSTALTKMMSFVDGAEIWFEPYVMSWHRKFNWFELVEKPEVATAMKETLASYANSIPKSKWGNMRPWSSFSYEPNKLILERKPQNPETKFIFIKDMAFAIDGQFEYLPETVPSKHVFLIRHPHRFLPSYRAAMRKLLTLSPTEEYKHGDSDMVLQGDKGTDQVFSVWKYIRENIDPNPIVVDTEDILKNPSAILPKLFHNLGITWKDSYLKWKEDKSVMRTWISGLEYIGSEASNGMFERALSSGHFISDDKPLLQKNDMHPDIAKFVDRFMPGYTEMKKHALT</sequence>
<accession>A0A9Q0YJC4</accession>